<protein>
    <recommendedName>
        <fullName evidence="3">Fibrobacter succinogenes major paralogous domain-containing protein</fullName>
    </recommendedName>
</protein>
<dbReference type="InterPro" id="IPR045584">
    <property type="entry name" value="Pilin-like"/>
</dbReference>
<keyword evidence="1" id="KW-0812">Transmembrane</keyword>
<dbReference type="Gene3D" id="3.30.700.10">
    <property type="entry name" value="Glycoprotein, Type 4 Pilin"/>
    <property type="match status" value="1"/>
</dbReference>
<comment type="caution">
    <text evidence="2">The sequence shown here is derived from an EMBL/GenBank/DDBJ whole genome shotgun (WGS) entry which is preliminary data.</text>
</comment>
<gene>
    <name evidence="2" type="ORF">ACD_3C00142G0003</name>
</gene>
<dbReference type="SUPFAM" id="SSF54523">
    <property type="entry name" value="Pili subunits"/>
    <property type="match status" value="1"/>
</dbReference>
<organism evidence="2">
    <name type="scientific">uncultured bacterium</name>
    <name type="common">gcode 4</name>
    <dbReference type="NCBI Taxonomy" id="1234023"/>
    <lineage>
        <taxon>Bacteria</taxon>
        <taxon>environmental samples</taxon>
    </lineage>
</organism>
<keyword evidence="1" id="KW-1133">Transmembrane helix</keyword>
<sequence length="464" mass="54096">MLKHSLYLKSWLLNSNSRKAFTLVELIVVIVILAILATIAFLSFSSQSASARDSTRLADMSNIAKWLSVFNANAWTYPKPDSPVNITASWIQIWMQWYAWVNVLGMTKISNWWKDPLDSTHYTYSVNSNKSKMQLLWFLEDWSNIALSFNPYEWNPINGEPSSYSWRYVIIKWDKLGILLSSWNLVPVQVPWILIWTWIDVITSTWWSFSAYVTSKDILSWTWPILWELYWRYDTSVWTYPNCDMPNLKLPNWQIWSACNVGATNTFNWVNLIATCSTWCINDPYPTSHNMFWSYFQWWRNTDVTSSNSSTWPVLNETSTDFYTSSSDWLTDKNDNLWWWSWTTSVSWTYDSLWMPSAMRWPCANGYHIPTLAEWINAISSINPSLNVDLTWKNDTSVAKILRLPLAGTRTNSNANYYDQGNKGAYWSATSSGIYSNPVSITNTQLRFTNSYRALGISVRCLKN</sequence>
<feature type="transmembrane region" description="Helical" evidence="1">
    <location>
        <begin position="21"/>
        <end position="44"/>
    </location>
</feature>
<dbReference type="NCBIfam" id="TIGR02532">
    <property type="entry name" value="IV_pilin_GFxxxE"/>
    <property type="match status" value="1"/>
</dbReference>
<accession>K2G0Y3</accession>
<dbReference type="AlphaFoldDB" id="K2G0Y3"/>
<reference evidence="2" key="1">
    <citation type="journal article" date="2012" name="Science">
        <title>Fermentation, hydrogen, and sulfur metabolism in multiple uncultivated bacterial phyla.</title>
        <authorList>
            <person name="Wrighton K.C."/>
            <person name="Thomas B.C."/>
            <person name="Sharon I."/>
            <person name="Miller C.S."/>
            <person name="Castelle C.J."/>
            <person name="VerBerkmoes N.C."/>
            <person name="Wilkins M.J."/>
            <person name="Hettich R.L."/>
            <person name="Lipton M.S."/>
            <person name="Williams K.H."/>
            <person name="Long P.E."/>
            <person name="Banfield J.F."/>
        </authorList>
    </citation>
    <scope>NUCLEOTIDE SEQUENCE [LARGE SCALE GENOMIC DNA]</scope>
</reference>
<dbReference type="Pfam" id="PF07963">
    <property type="entry name" value="N_methyl"/>
    <property type="match status" value="1"/>
</dbReference>
<name>K2G0Y3_9BACT</name>
<evidence type="ECO:0000256" key="1">
    <source>
        <dbReference type="SAM" id="Phobius"/>
    </source>
</evidence>
<dbReference type="InterPro" id="IPR012902">
    <property type="entry name" value="N_methyl_site"/>
</dbReference>
<keyword evidence="1" id="KW-0472">Membrane</keyword>
<proteinExistence type="predicted"/>
<evidence type="ECO:0000313" key="2">
    <source>
        <dbReference type="EMBL" id="EKE27847.1"/>
    </source>
</evidence>
<dbReference type="EMBL" id="AMFJ01000416">
    <property type="protein sequence ID" value="EKE27847.1"/>
    <property type="molecule type" value="Genomic_DNA"/>
</dbReference>
<evidence type="ECO:0008006" key="3">
    <source>
        <dbReference type="Google" id="ProtNLM"/>
    </source>
</evidence>